<dbReference type="GeneID" id="8197899"/>
<reference evidence="1 2" key="1">
    <citation type="journal article" date="2009" name="Nat. Biotechnol.">
        <title>Genome sequence of the recombinant protein production host Pichia pastoris.</title>
        <authorList>
            <person name="De Schutter K."/>
            <person name="Lin Y.C."/>
            <person name="Tiels P."/>
            <person name="Van Hecke A."/>
            <person name="Glinka S."/>
            <person name="Weber-Lehmann J."/>
            <person name="Rouze P."/>
            <person name="Van de Peer Y."/>
            <person name="Callewaert N."/>
        </authorList>
    </citation>
    <scope>NUCLEOTIDE SEQUENCE [LARGE SCALE GENOMIC DNA]</scope>
    <source>
        <strain evidence="2">GS115 / ATCC 20864</strain>
    </source>
</reference>
<dbReference type="AlphaFoldDB" id="C4QX61"/>
<dbReference type="RefSeq" id="XP_002490115.1">
    <property type="nucleotide sequence ID" value="XM_002490070.1"/>
</dbReference>
<sequence length="64" mass="7219">MLYRSVRLSLIIYGLRKLLGGTHDDGFDLLPKSLHRCLNMIDGKYTNEGTKVELIGIAIQKDKS</sequence>
<protein>
    <submittedName>
        <fullName evidence="1">Uncharacterized protein</fullName>
    </submittedName>
</protein>
<dbReference type="KEGG" id="ppa:PAS_chr1-4_0001"/>
<accession>C4QX61</accession>
<dbReference type="Proteomes" id="UP000000314">
    <property type="component" value="Chromosome 1"/>
</dbReference>
<dbReference type="EMBL" id="FN392319">
    <property type="protein sequence ID" value="CAY67834.1"/>
    <property type="molecule type" value="Genomic_DNA"/>
</dbReference>
<dbReference type="HOGENOM" id="CLU_2868443_0_0_1"/>
<organism evidence="1 2">
    <name type="scientific">Komagataella phaffii (strain GS115 / ATCC 20864)</name>
    <name type="common">Yeast</name>
    <name type="synonym">Pichia pastoris</name>
    <dbReference type="NCBI Taxonomy" id="644223"/>
    <lineage>
        <taxon>Eukaryota</taxon>
        <taxon>Fungi</taxon>
        <taxon>Dikarya</taxon>
        <taxon>Ascomycota</taxon>
        <taxon>Saccharomycotina</taxon>
        <taxon>Pichiomycetes</taxon>
        <taxon>Pichiales</taxon>
        <taxon>Pichiaceae</taxon>
        <taxon>Komagataella</taxon>
    </lineage>
</organism>
<evidence type="ECO:0000313" key="2">
    <source>
        <dbReference type="Proteomes" id="UP000000314"/>
    </source>
</evidence>
<gene>
    <name evidence="1" type="ordered locus">PAS_chr1-4_0001</name>
</gene>
<name>C4QX61_KOMPG</name>
<keyword evidence="2" id="KW-1185">Reference proteome</keyword>
<evidence type="ECO:0000313" key="1">
    <source>
        <dbReference type="EMBL" id="CAY67834.1"/>
    </source>
</evidence>
<proteinExistence type="predicted"/>
<dbReference type="InParanoid" id="C4QX61"/>